<dbReference type="Pfam" id="PF14704">
    <property type="entry name" value="DERM"/>
    <property type="match status" value="1"/>
</dbReference>
<keyword evidence="4" id="KW-1015">Disulfide bond</keyword>
<evidence type="ECO:0000256" key="2">
    <source>
        <dbReference type="ARBA" id="ARBA00008712"/>
    </source>
</evidence>
<evidence type="ECO:0000256" key="5">
    <source>
        <dbReference type="SAM" id="SignalP"/>
    </source>
</evidence>
<keyword evidence="7" id="KW-1185">Reference proteome</keyword>
<keyword evidence="5" id="KW-0732">Signal</keyword>
<protein>
    <recommendedName>
        <fullName evidence="8">Dermatopontin</fullName>
    </recommendedName>
</protein>
<dbReference type="GO" id="GO:0031012">
    <property type="term" value="C:extracellular matrix"/>
    <property type="evidence" value="ECO:0007669"/>
    <property type="project" value="TreeGrafter"/>
</dbReference>
<keyword evidence="3" id="KW-0964">Secreted</keyword>
<sequence length="174" mass="19476">MFVVALMALLSGASSVTLKDANGFTDEVKFSCPTNQIISRVQSEHSNEDEDRLWAFDCAYAPAGASLSDCAWSGYVNEMKETTVYQCHDGGVITGWQSTHDKNLEDRRTKYKCCKPKGYLTHTCHYTGYLNYFDEVLNYRVPDGTAITGVFSEFSSRNGDRRFIFNICALDLAA</sequence>
<dbReference type="GO" id="GO:0030199">
    <property type="term" value="P:collagen fibril organization"/>
    <property type="evidence" value="ECO:0007669"/>
    <property type="project" value="TreeGrafter"/>
</dbReference>
<reference evidence="6" key="1">
    <citation type="journal article" date="2023" name="G3 (Bethesda)">
        <title>A reference genome for the long-term kleptoplast-retaining sea slug Elysia crispata morphotype clarki.</title>
        <authorList>
            <person name="Eastman K.E."/>
            <person name="Pendleton A.L."/>
            <person name="Shaikh M.A."/>
            <person name="Suttiyut T."/>
            <person name="Ogas R."/>
            <person name="Tomko P."/>
            <person name="Gavelis G."/>
            <person name="Widhalm J.R."/>
            <person name="Wisecaver J.H."/>
        </authorList>
    </citation>
    <scope>NUCLEOTIDE SEQUENCE</scope>
    <source>
        <strain evidence="6">ECLA1</strain>
    </source>
</reference>
<name>A0AAE1ACM6_9GAST</name>
<accession>A0AAE1ACM6</accession>
<evidence type="ECO:0000313" key="7">
    <source>
        <dbReference type="Proteomes" id="UP001283361"/>
    </source>
</evidence>
<evidence type="ECO:0000256" key="4">
    <source>
        <dbReference type="ARBA" id="ARBA00023157"/>
    </source>
</evidence>
<dbReference type="EMBL" id="JAWDGP010002165">
    <property type="protein sequence ID" value="KAK3785163.1"/>
    <property type="molecule type" value="Genomic_DNA"/>
</dbReference>
<dbReference type="PANTHER" id="PTHR15040">
    <property type="entry name" value="DERMATOPONTIN-RELATED"/>
    <property type="match status" value="1"/>
</dbReference>
<evidence type="ECO:0000256" key="3">
    <source>
        <dbReference type="ARBA" id="ARBA00022525"/>
    </source>
</evidence>
<dbReference type="GO" id="GO:0005615">
    <property type="term" value="C:extracellular space"/>
    <property type="evidence" value="ECO:0007669"/>
    <property type="project" value="TreeGrafter"/>
</dbReference>
<evidence type="ECO:0000313" key="6">
    <source>
        <dbReference type="EMBL" id="KAK3785163.1"/>
    </source>
</evidence>
<evidence type="ECO:0008006" key="8">
    <source>
        <dbReference type="Google" id="ProtNLM"/>
    </source>
</evidence>
<comment type="subcellular location">
    <subcellularLocation>
        <location evidence="1">Secreted</location>
    </subcellularLocation>
</comment>
<feature type="chain" id="PRO_5041932339" description="Dermatopontin" evidence="5">
    <location>
        <begin position="16"/>
        <end position="174"/>
    </location>
</feature>
<dbReference type="Proteomes" id="UP001283361">
    <property type="component" value="Unassembled WGS sequence"/>
</dbReference>
<evidence type="ECO:0000256" key="1">
    <source>
        <dbReference type="ARBA" id="ARBA00004613"/>
    </source>
</evidence>
<comment type="similarity">
    <text evidence="2">Belongs to the dermatopontin family.</text>
</comment>
<dbReference type="AlphaFoldDB" id="A0AAE1ACM6"/>
<dbReference type="InterPro" id="IPR026645">
    <property type="entry name" value="Dermatopontin"/>
</dbReference>
<gene>
    <name evidence="6" type="ORF">RRG08_021962</name>
</gene>
<feature type="signal peptide" evidence="5">
    <location>
        <begin position="1"/>
        <end position="15"/>
    </location>
</feature>
<comment type="caution">
    <text evidence="6">The sequence shown here is derived from an EMBL/GenBank/DDBJ whole genome shotgun (WGS) entry which is preliminary data.</text>
</comment>
<proteinExistence type="inferred from homology"/>
<organism evidence="6 7">
    <name type="scientific">Elysia crispata</name>
    <name type="common">lettuce slug</name>
    <dbReference type="NCBI Taxonomy" id="231223"/>
    <lineage>
        <taxon>Eukaryota</taxon>
        <taxon>Metazoa</taxon>
        <taxon>Spiralia</taxon>
        <taxon>Lophotrochozoa</taxon>
        <taxon>Mollusca</taxon>
        <taxon>Gastropoda</taxon>
        <taxon>Heterobranchia</taxon>
        <taxon>Euthyneura</taxon>
        <taxon>Panpulmonata</taxon>
        <taxon>Sacoglossa</taxon>
        <taxon>Placobranchoidea</taxon>
        <taxon>Plakobranchidae</taxon>
        <taxon>Elysia</taxon>
    </lineage>
</organism>
<dbReference type="PANTHER" id="PTHR15040:SF1">
    <property type="entry name" value="DERMATOPONTIN-LIKE ISOFORM X1"/>
    <property type="match status" value="1"/>
</dbReference>